<name>A0A119HFI0_9BURK</name>
<dbReference type="AlphaFoldDB" id="A0A119HFI0"/>
<evidence type="ECO:0000313" key="2">
    <source>
        <dbReference type="Proteomes" id="UP000060630"/>
    </source>
</evidence>
<organism evidence="1 2">
    <name type="scientific">Burkholderia ubonensis</name>
    <dbReference type="NCBI Taxonomy" id="101571"/>
    <lineage>
        <taxon>Bacteria</taxon>
        <taxon>Pseudomonadati</taxon>
        <taxon>Pseudomonadota</taxon>
        <taxon>Betaproteobacteria</taxon>
        <taxon>Burkholderiales</taxon>
        <taxon>Burkholderiaceae</taxon>
        <taxon>Burkholderia</taxon>
        <taxon>Burkholderia cepacia complex</taxon>
    </lineage>
</organism>
<sequence>MKLGTRASGVFRVYHGTDAQFTKFSLDFAGRPSMSGNGHLGIWVAATCDLSKNFGQYSLVVHMQVCTAYRMPIDELSAMNRHCQKHAGDDPEKLALFERSYYTDFRKKLVATGHDTIFVVEQDGRIAMAIALDPSNLVIAQVLHAAAA</sequence>
<protein>
    <submittedName>
        <fullName evidence="1">Uncharacterized protein</fullName>
    </submittedName>
</protein>
<gene>
    <name evidence="1" type="ORF">WL29_21640</name>
</gene>
<proteinExistence type="predicted"/>
<dbReference type="EMBL" id="LPHD01000049">
    <property type="protein sequence ID" value="KWA83971.1"/>
    <property type="molecule type" value="Genomic_DNA"/>
</dbReference>
<comment type="caution">
    <text evidence="1">The sequence shown here is derived from an EMBL/GenBank/DDBJ whole genome shotgun (WGS) entry which is preliminary data.</text>
</comment>
<accession>A0A119HFI0</accession>
<dbReference type="RefSeq" id="WP_060192321.1">
    <property type="nucleotide sequence ID" value="NZ_LPHD01000049.1"/>
</dbReference>
<reference evidence="1 2" key="1">
    <citation type="submission" date="2015-11" db="EMBL/GenBank/DDBJ databases">
        <title>Expanding the genomic diversity of Burkholderia species for the development of highly accurate diagnostics.</title>
        <authorList>
            <person name="Sahl J."/>
            <person name="Keim P."/>
            <person name="Wagner D."/>
        </authorList>
    </citation>
    <scope>NUCLEOTIDE SEQUENCE [LARGE SCALE GENOMIC DNA]</scope>
    <source>
        <strain evidence="1 2">MSMB2087WGS</strain>
    </source>
</reference>
<dbReference type="Proteomes" id="UP000060630">
    <property type="component" value="Unassembled WGS sequence"/>
</dbReference>
<evidence type="ECO:0000313" key="1">
    <source>
        <dbReference type="EMBL" id="KWA83971.1"/>
    </source>
</evidence>